<dbReference type="InterPro" id="IPR027417">
    <property type="entry name" value="P-loop_NTPase"/>
</dbReference>
<dbReference type="FunFam" id="3.40.50.300:FF:000032">
    <property type="entry name" value="Export ABC transporter ATP-binding protein"/>
    <property type="match status" value="1"/>
</dbReference>
<gene>
    <name evidence="6" type="ORF">SAMN02910280_0555</name>
</gene>
<name>A0A1K1LLS9_RUMFL</name>
<dbReference type="AlphaFoldDB" id="A0A1K1LLS9"/>
<dbReference type="SUPFAM" id="SSF52540">
    <property type="entry name" value="P-loop containing nucleoside triphosphate hydrolases"/>
    <property type="match status" value="1"/>
</dbReference>
<evidence type="ECO:0000256" key="4">
    <source>
        <dbReference type="ARBA" id="ARBA00022840"/>
    </source>
</evidence>
<dbReference type="EMBL" id="FPIP01000001">
    <property type="protein sequence ID" value="SFW11844.1"/>
    <property type="molecule type" value="Genomic_DNA"/>
</dbReference>
<evidence type="ECO:0000313" key="7">
    <source>
        <dbReference type="Proteomes" id="UP000183461"/>
    </source>
</evidence>
<dbReference type="GO" id="GO:0022857">
    <property type="term" value="F:transmembrane transporter activity"/>
    <property type="evidence" value="ECO:0007669"/>
    <property type="project" value="UniProtKB-ARBA"/>
</dbReference>
<keyword evidence="2" id="KW-0813">Transport</keyword>
<evidence type="ECO:0000259" key="5">
    <source>
        <dbReference type="PROSITE" id="PS50893"/>
    </source>
</evidence>
<dbReference type="InterPro" id="IPR017911">
    <property type="entry name" value="MacB-like_ATP-bd"/>
</dbReference>
<dbReference type="Gene3D" id="3.40.50.300">
    <property type="entry name" value="P-loop containing nucleotide triphosphate hydrolases"/>
    <property type="match status" value="1"/>
</dbReference>
<evidence type="ECO:0000256" key="1">
    <source>
        <dbReference type="ARBA" id="ARBA00005417"/>
    </source>
</evidence>
<dbReference type="PANTHER" id="PTHR42798:SF7">
    <property type="entry name" value="ALPHA-D-RIBOSE 1-METHYLPHOSPHONATE 5-TRIPHOSPHATE SYNTHASE SUBUNIT PHNL"/>
    <property type="match status" value="1"/>
</dbReference>
<reference evidence="6 7" key="1">
    <citation type="submission" date="2016-11" db="EMBL/GenBank/DDBJ databases">
        <authorList>
            <person name="Jaros S."/>
            <person name="Januszkiewicz K."/>
            <person name="Wedrychowicz H."/>
        </authorList>
    </citation>
    <scope>NUCLEOTIDE SEQUENCE [LARGE SCALE GENOMIC DNA]</scope>
    <source>
        <strain evidence="6 7">YL228</strain>
    </source>
</reference>
<comment type="similarity">
    <text evidence="1">Belongs to the ABC transporter superfamily.</text>
</comment>
<dbReference type="GO" id="GO:0016887">
    <property type="term" value="F:ATP hydrolysis activity"/>
    <property type="evidence" value="ECO:0007669"/>
    <property type="project" value="InterPro"/>
</dbReference>
<evidence type="ECO:0000256" key="3">
    <source>
        <dbReference type="ARBA" id="ARBA00022741"/>
    </source>
</evidence>
<dbReference type="InterPro" id="IPR017871">
    <property type="entry name" value="ABC_transporter-like_CS"/>
</dbReference>
<dbReference type="GO" id="GO:0005524">
    <property type="term" value="F:ATP binding"/>
    <property type="evidence" value="ECO:0007669"/>
    <property type="project" value="UniProtKB-KW"/>
</dbReference>
<dbReference type="RefSeq" id="WP_072298978.1">
    <property type="nucleotide sequence ID" value="NZ_FPIP01000001.1"/>
</dbReference>
<dbReference type="PROSITE" id="PS50893">
    <property type="entry name" value="ABC_TRANSPORTER_2"/>
    <property type="match status" value="1"/>
</dbReference>
<dbReference type="InterPro" id="IPR003439">
    <property type="entry name" value="ABC_transporter-like_ATP-bd"/>
</dbReference>
<dbReference type="PANTHER" id="PTHR42798">
    <property type="entry name" value="LIPOPROTEIN-RELEASING SYSTEM ATP-BINDING PROTEIN LOLD"/>
    <property type="match status" value="1"/>
</dbReference>
<protein>
    <submittedName>
        <fullName evidence="6">Putative ABC transport system ATP-binding protein</fullName>
    </submittedName>
</protein>
<sequence>MANVIEVNNVYKAFGKGESMTKVLSGASLSVEKGEFVSLMGASGSGKSTLLYLIGGLDRYFNGNISVCGYDIGKMKEKDLSKMRLDKIGFIFQFYNLVQNLNVEDNILLPSSVKGKSKAEMKEQLDEILRITGLTEKRKAKPSELSGGQQQRVAIARAVIGNPEIILADEPTGNLDSNAGAEIMKLFSDINKQKGITILQVTHSHKCASYGDRIIELVNGRTDMQSEENAEAPVQETVAVQ</sequence>
<dbReference type="PROSITE" id="PS00211">
    <property type="entry name" value="ABC_TRANSPORTER_1"/>
    <property type="match status" value="1"/>
</dbReference>
<keyword evidence="3" id="KW-0547">Nucleotide-binding</keyword>
<dbReference type="Proteomes" id="UP000183461">
    <property type="component" value="Unassembled WGS sequence"/>
</dbReference>
<dbReference type="GO" id="GO:0098796">
    <property type="term" value="C:membrane protein complex"/>
    <property type="evidence" value="ECO:0007669"/>
    <property type="project" value="UniProtKB-ARBA"/>
</dbReference>
<dbReference type="InterPro" id="IPR003593">
    <property type="entry name" value="AAA+_ATPase"/>
</dbReference>
<keyword evidence="4 6" id="KW-0067">ATP-binding</keyword>
<evidence type="ECO:0000313" key="6">
    <source>
        <dbReference type="EMBL" id="SFW11844.1"/>
    </source>
</evidence>
<evidence type="ECO:0000256" key="2">
    <source>
        <dbReference type="ARBA" id="ARBA00022448"/>
    </source>
</evidence>
<proteinExistence type="inferred from homology"/>
<dbReference type="SMART" id="SM00382">
    <property type="entry name" value="AAA"/>
    <property type="match status" value="1"/>
</dbReference>
<accession>A0A1K1LLS9</accession>
<dbReference type="CDD" id="cd03255">
    <property type="entry name" value="ABC_MJ0796_LolCDE_FtsE"/>
    <property type="match status" value="1"/>
</dbReference>
<feature type="domain" description="ABC transporter" evidence="5">
    <location>
        <begin position="5"/>
        <end position="240"/>
    </location>
</feature>
<organism evidence="6 7">
    <name type="scientific">Ruminococcus flavefaciens</name>
    <dbReference type="NCBI Taxonomy" id="1265"/>
    <lineage>
        <taxon>Bacteria</taxon>
        <taxon>Bacillati</taxon>
        <taxon>Bacillota</taxon>
        <taxon>Clostridia</taxon>
        <taxon>Eubacteriales</taxon>
        <taxon>Oscillospiraceae</taxon>
        <taxon>Ruminococcus</taxon>
    </lineage>
</organism>
<dbReference type="Pfam" id="PF00005">
    <property type="entry name" value="ABC_tran"/>
    <property type="match status" value="1"/>
</dbReference>